<evidence type="ECO:0000256" key="4">
    <source>
        <dbReference type="ARBA" id="ARBA00022679"/>
    </source>
</evidence>
<evidence type="ECO:0000313" key="12">
    <source>
        <dbReference type="Proteomes" id="UP001286313"/>
    </source>
</evidence>
<dbReference type="InterPro" id="IPR008278">
    <property type="entry name" value="4-PPantetheinyl_Trfase_dom"/>
</dbReference>
<evidence type="ECO:0000259" key="9">
    <source>
        <dbReference type="Pfam" id="PF01648"/>
    </source>
</evidence>
<dbReference type="EC" id="2.7.8.7" evidence="2"/>
<feature type="domain" description="4'-phosphopantetheinyl transferase N-terminal" evidence="10">
    <location>
        <begin position="14"/>
        <end position="109"/>
    </location>
</feature>
<comment type="similarity">
    <text evidence="1">Belongs to the P-Pant transferase superfamily. AcpS family.</text>
</comment>
<evidence type="ECO:0000259" key="10">
    <source>
        <dbReference type="Pfam" id="PF22624"/>
    </source>
</evidence>
<evidence type="ECO:0000256" key="5">
    <source>
        <dbReference type="ARBA" id="ARBA00030484"/>
    </source>
</evidence>
<dbReference type="FunFam" id="3.90.470.20:FF:000003">
    <property type="entry name" value="L-aminoadipate-semialdehyde dehydrogenase-phosphopantetheinyl transferase"/>
    <property type="match status" value="1"/>
</dbReference>
<organism evidence="11 12">
    <name type="scientific">Petrolisthes cinctipes</name>
    <name type="common">Flat porcelain crab</name>
    <dbReference type="NCBI Taxonomy" id="88211"/>
    <lineage>
        <taxon>Eukaryota</taxon>
        <taxon>Metazoa</taxon>
        <taxon>Ecdysozoa</taxon>
        <taxon>Arthropoda</taxon>
        <taxon>Crustacea</taxon>
        <taxon>Multicrustacea</taxon>
        <taxon>Malacostraca</taxon>
        <taxon>Eumalacostraca</taxon>
        <taxon>Eucarida</taxon>
        <taxon>Decapoda</taxon>
        <taxon>Pleocyemata</taxon>
        <taxon>Anomura</taxon>
        <taxon>Galatheoidea</taxon>
        <taxon>Porcellanidae</taxon>
        <taxon>Petrolisthes</taxon>
    </lineage>
</organism>
<dbReference type="InterPro" id="IPR050559">
    <property type="entry name" value="P-Pant_transferase_sf"/>
</dbReference>
<dbReference type="Pfam" id="PF22624">
    <property type="entry name" value="AASDHPPT_N"/>
    <property type="match status" value="1"/>
</dbReference>
<dbReference type="GO" id="GO:0005829">
    <property type="term" value="C:cytosol"/>
    <property type="evidence" value="ECO:0007669"/>
    <property type="project" value="TreeGrafter"/>
</dbReference>
<dbReference type="PANTHER" id="PTHR12215">
    <property type="entry name" value="PHOSPHOPANTETHEINE TRANSFERASE"/>
    <property type="match status" value="1"/>
</dbReference>
<dbReference type="AlphaFoldDB" id="A0AAE1G4Y4"/>
<evidence type="ECO:0000256" key="8">
    <source>
        <dbReference type="ARBA" id="ARBA00048794"/>
    </source>
</evidence>
<proteinExistence type="inferred from homology"/>
<dbReference type="Proteomes" id="UP001286313">
    <property type="component" value="Unassembled WGS sequence"/>
</dbReference>
<evidence type="ECO:0000256" key="6">
    <source>
        <dbReference type="ARBA" id="ARBA00033443"/>
    </source>
</evidence>
<comment type="catalytic activity">
    <reaction evidence="7">
        <text>apo-[ACP] + CoA = holo-[ACP] + adenosine 3',5'-bisphosphate + H(+)</text>
        <dbReference type="Rhea" id="RHEA:12068"/>
        <dbReference type="Rhea" id="RHEA-COMP:9685"/>
        <dbReference type="Rhea" id="RHEA-COMP:9690"/>
        <dbReference type="ChEBI" id="CHEBI:15378"/>
        <dbReference type="ChEBI" id="CHEBI:29999"/>
        <dbReference type="ChEBI" id="CHEBI:57287"/>
        <dbReference type="ChEBI" id="CHEBI:58343"/>
        <dbReference type="ChEBI" id="CHEBI:64479"/>
        <dbReference type="EC" id="2.7.8.7"/>
    </reaction>
    <physiologicalReaction direction="left-to-right" evidence="7">
        <dbReference type="Rhea" id="RHEA:12069"/>
    </physiologicalReaction>
</comment>
<dbReference type="SUPFAM" id="SSF56214">
    <property type="entry name" value="4'-phosphopantetheinyl transferase"/>
    <property type="match status" value="2"/>
</dbReference>
<dbReference type="InterPro" id="IPR037143">
    <property type="entry name" value="4-PPantetheinyl_Trfase_dom_sf"/>
</dbReference>
<keyword evidence="12" id="KW-1185">Reference proteome</keyword>
<dbReference type="PANTHER" id="PTHR12215:SF10">
    <property type="entry name" value="L-AMINOADIPATE-SEMIALDEHYDE DEHYDROGENASE-PHOSPHOPANTETHEINYL TRANSFERASE"/>
    <property type="match status" value="1"/>
</dbReference>
<protein>
    <recommendedName>
        <fullName evidence="3">L-aminoadipate-semialdehyde dehydrogenase-phosphopantetheinyl transferase</fullName>
        <ecNumber evidence="2">2.7.8.7</ecNumber>
    </recommendedName>
    <alternativeName>
        <fullName evidence="5">4'-phosphopantetheinyl transferase</fullName>
    </alternativeName>
    <alternativeName>
        <fullName evidence="6">Alpha-aminoadipic semialdehyde dehydrogenase-phosphopantetheinyl transferase</fullName>
    </alternativeName>
</protein>
<feature type="domain" description="4'-phosphopantetheinyl transferase" evidence="9">
    <location>
        <begin position="114"/>
        <end position="196"/>
    </location>
</feature>
<dbReference type="GO" id="GO:0019878">
    <property type="term" value="P:lysine biosynthetic process via aminoadipic acid"/>
    <property type="evidence" value="ECO:0007669"/>
    <property type="project" value="TreeGrafter"/>
</dbReference>
<dbReference type="InterPro" id="IPR055066">
    <property type="entry name" value="AASDHPPT_N"/>
</dbReference>
<comment type="catalytic activity">
    <reaction evidence="8">
        <text>apo-[ACP] + acetyl-CoA = acetyl-[ACP] + adenosine 3',5'-bisphosphate + H(+)</text>
        <dbReference type="Rhea" id="RHEA:46564"/>
        <dbReference type="Rhea" id="RHEA-COMP:9621"/>
        <dbReference type="Rhea" id="RHEA-COMP:9690"/>
        <dbReference type="ChEBI" id="CHEBI:15378"/>
        <dbReference type="ChEBI" id="CHEBI:29999"/>
        <dbReference type="ChEBI" id="CHEBI:57288"/>
        <dbReference type="ChEBI" id="CHEBI:58343"/>
        <dbReference type="ChEBI" id="CHEBI:78446"/>
    </reaction>
    <physiologicalReaction direction="left-to-right" evidence="8">
        <dbReference type="Rhea" id="RHEA:46565"/>
    </physiologicalReaction>
</comment>
<evidence type="ECO:0000313" key="11">
    <source>
        <dbReference type="EMBL" id="KAK3885349.1"/>
    </source>
</evidence>
<dbReference type="Pfam" id="PF01648">
    <property type="entry name" value="ACPS"/>
    <property type="match status" value="1"/>
</dbReference>
<dbReference type="EMBL" id="JAWQEG010000808">
    <property type="protein sequence ID" value="KAK3885349.1"/>
    <property type="molecule type" value="Genomic_DNA"/>
</dbReference>
<sequence length="284" mass="32174">MMESIRWAFNTRLWAPNKGDWMTALSLIQPEEKERISKFVFRKDAKSSIAGRLMLRKFASEVLGLPWSDVKFGRTDKGRPFLVNSLPENPDVDFNVSHQGSWAVLAANCGGSKIGVDVMELEYSGGKNIPEFFHTMRRQFTSEEWSHIYSFPTESTQLASFYRHWCLKEGVVKALGVGIGFELQRVSFQLTTQELSTNMITLDTQVKIDGILDNRWQFEETLLDPSHSVAVARQFDSPQSNTSTAGALRFIQMSFDDLIASGDQLTKPDEAAAEEFISKEETPW</sequence>
<evidence type="ECO:0000256" key="7">
    <source>
        <dbReference type="ARBA" id="ARBA00048641"/>
    </source>
</evidence>
<comment type="caution">
    <text evidence="11">The sequence shown here is derived from an EMBL/GenBank/DDBJ whole genome shotgun (WGS) entry which is preliminary data.</text>
</comment>
<dbReference type="GO" id="GO:0008897">
    <property type="term" value="F:holo-[acyl-carrier-protein] synthase activity"/>
    <property type="evidence" value="ECO:0007669"/>
    <property type="project" value="UniProtKB-EC"/>
</dbReference>
<evidence type="ECO:0000256" key="2">
    <source>
        <dbReference type="ARBA" id="ARBA00013172"/>
    </source>
</evidence>
<dbReference type="GO" id="GO:0000287">
    <property type="term" value="F:magnesium ion binding"/>
    <property type="evidence" value="ECO:0007669"/>
    <property type="project" value="InterPro"/>
</dbReference>
<dbReference type="Gene3D" id="3.90.470.20">
    <property type="entry name" value="4'-phosphopantetheinyl transferase domain"/>
    <property type="match status" value="2"/>
</dbReference>
<keyword evidence="4" id="KW-0808">Transferase</keyword>
<evidence type="ECO:0000256" key="1">
    <source>
        <dbReference type="ARBA" id="ARBA00006195"/>
    </source>
</evidence>
<reference evidence="11" key="1">
    <citation type="submission" date="2023-10" db="EMBL/GenBank/DDBJ databases">
        <title>Genome assemblies of two species of porcelain crab, Petrolisthes cinctipes and Petrolisthes manimaculis (Anomura: Porcellanidae).</title>
        <authorList>
            <person name="Angst P."/>
        </authorList>
    </citation>
    <scope>NUCLEOTIDE SEQUENCE</scope>
    <source>
        <strain evidence="11">PB745_01</strain>
        <tissue evidence="11">Gill</tissue>
    </source>
</reference>
<gene>
    <name evidence="11" type="ORF">Pcinc_010428</name>
</gene>
<accession>A0AAE1G4Y4</accession>
<evidence type="ECO:0000256" key="3">
    <source>
        <dbReference type="ARBA" id="ARBA00016301"/>
    </source>
</evidence>
<name>A0AAE1G4Y4_PETCI</name>